<evidence type="ECO:0000256" key="4">
    <source>
        <dbReference type="ARBA" id="ARBA00022989"/>
    </source>
</evidence>
<dbReference type="PROSITE" id="PS51371">
    <property type="entry name" value="CBS"/>
    <property type="match status" value="2"/>
</dbReference>
<feature type="transmembrane region" description="Helical" evidence="9">
    <location>
        <begin position="6"/>
        <end position="29"/>
    </location>
</feature>
<feature type="transmembrane region" description="Helical" evidence="9">
    <location>
        <begin position="90"/>
        <end position="108"/>
    </location>
</feature>
<feature type="transmembrane region" description="Helical" evidence="9">
    <location>
        <begin position="120"/>
        <end position="141"/>
    </location>
</feature>
<evidence type="ECO:0000259" key="10">
    <source>
        <dbReference type="PROSITE" id="PS51371"/>
    </source>
</evidence>
<feature type="domain" description="CNNM transmembrane" evidence="11">
    <location>
        <begin position="1"/>
        <end position="180"/>
    </location>
</feature>
<keyword evidence="2 8" id="KW-0812">Transmembrane</keyword>
<gene>
    <name evidence="12" type="ORF">H8E79_09555</name>
</gene>
<dbReference type="Pfam" id="PF01595">
    <property type="entry name" value="CNNM"/>
    <property type="match status" value="1"/>
</dbReference>
<dbReference type="InterPro" id="IPR002550">
    <property type="entry name" value="CNNM"/>
</dbReference>
<accession>A0A8J6TD67</accession>
<feature type="transmembrane region" description="Helical" evidence="9">
    <location>
        <begin position="59"/>
        <end position="84"/>
    </location>
</feature>
<evidence type="ECO:0000256" key="6">
    <source>
        <dbReference type="ARBA" id="ARBA00023136"/>
    </source>
</evidence>
<keyword evidence="3" id="KW-0677">Repeat</keyword>
<evidence type="ECO:0000256" key="2">
    <source>
        <dbReference type="ARBA" id="ARBA00022692"/>
    </source>
</evidence>
<evidence type="ECO:0000256" key="8">
    <source>
        <dbReference type="PROSITE-ProRule" id="PRU01193"/>
    </source>
</evidence>
<dbReference type="GO" id="GO:0005886">
    <property type="term" value="C:plasma membrane"/>
    <property type="evidence" value="ECO:0007669"/>
    <property type="project" value="TreeGrafter"/>
</dbReference>
<dbReference type="AlphaFoldDB" id="A0A8J6TD67"/>
<dbReference type="PROSITE" id="PS51846">
    <property type="entry name" value="CNNM"/>
    <property type="match status" value="1"/>
</dbReference>
<keyword evidence="4 8" id="KW-1133">Transmembrane helix</keyword>
<comment type="caution">
    <text evidence="12">The sequence shown here is derived from an EMBL/GenBank/DDBJ whole genome shotgun (WGS) entry which is preliminary data.</text>
</comment>
<keyword evidence="5 7" id="KW-0129">CBS domain</keyword>
<evidence type="ECO:0000313" key="12">
    <source>
        <dbReference type="EMBL" id="MBC8209395.1"/>
    </source>
</evidence>
<evidence type="ECO:0000256" key="5">
    <source>
        <dbReference type="ARBA" id="ARBA00023122"/>
    </source>
</evidence>
<feature type="domain" description="CBS" evidence="10">
    <location>
        <begin position="265"/>
        <end position="323"/>
    </location>
</feature>
<comment type="subcellular location">
    <subcellularLocation>
        <location evidence="1">Membrane</location>
        <topology evidence="1">Multi-pass membrane protein</topology>
    </subcellularLocation>
</comment>
<evidence type="ECO:0000256" key="3">
    <source>
        <dbReference type="ARBA" id="ARBA00022737"/>
    </source>
</evidence>
<dbReference type="PANTHER" id="PTHR22777">
    <property type="entry name" value="HEMOLYSIN-RELATED"/>
    <property type="match status" value="1"/>
</dbReference>
<proteinExistence type="predicted"/>
<reference evidence="12 13" key="1">
    <citation type="submission" date="2020-08" db="EMBL/GenBank/DDBJ databases">
        <title>Bridging the membrane lipid divide: bacteria of the FCB group superphylum have the potential to synthesize archaeal ether lipids.</title>
        <authorList>
            <person name="Villanueva L."/>
            <person name="Von Meijenfeldt F.A.B."/>
            <person name="Westbye A.B."/>
            <person name="Yadav S."/>
            <person name="Hopmans E.C."/>
            <person name="Dutilh B.E."/>
            <person name="Sinninghe Damste J.S."/>
        </authorList>
    </citation>
    <scope>NUCLEOTIDE SEQUENCE [LARGE SCALE GENOMIC DNA]</scope>
    <source>
        <strain evidence="12">NIOZ-UU81</strain>
    </source>
</reference>
<dbReference type="InterPro" id="IPR044751">
    <property type="entry name" value="Ion_transp-like_CBS"/>
</dbReference>
<name>A0A8J6TD67_9BACT</name>
<evidence type="ECO:0000256" key="1">
    <source>
        <dbReference type="ARBA" id="ARBA00004141"/>
    </source>
</evidence>
<dbReference type="PANTHER" id="PTHR22777:SF4">
    <property type="entry name" value="UPF0053 PROTEIN SLL1254"/>
    <property type="match status" value="1"/>
</dbReference>
<evidence type="ECO:0000313" key="13">
    <source>
        <dbReference type="Proteomes" id="UP000599024"/>
    </source>
</evidence>
<dbReference type="Proteomes" id="UP000599024">
    <property type="component" value="Unassembled WGS sequence"/>
</dbReference>
<dbReference type="CDD" id="cd04590">
    <property type="entry name" value="CBS_pair_CorC_HlyC_assoc"/>
    <property type="match status" value="1"/>
</dbReference>
<dbReference type="SUPFAM" id="SSF54631">
    <property type="entry name" value="CBS-domain pair"/>
    <property type="match status" value="1"/>
</dbReference>
<sequence length="344" mass="38166">MVSTLVLSIILAIAVSAFCSLLEAVLYSVSPSQIEMLRKAGYKSADTLAKLRSDIEKPITAILTLNTIAHTVGAAIAGAAAVVVFGDKNLALFSVIFTLAILFLSEILPKTVGVNFAPRLAPYIARPLMVMIILLKPIIWLCQLVTKLIPQQENRDMFSAEELKTIATLSHKSGEIEAHQETVIKNILVLNDKMASDVMTPRTVTFSLDENLTVAQAMETEKQLSSHSRVPLYSKAPDNITGIIMRKDVLLAAAHQKNKLKLSSLRRTVHFVAETAPLNRILVDFFDRQQHLFVVVDEYGSMIGIISMEDILEEIIGREIMDESDETRDMRELARKQKRTPISL</sequence>
<protein>
    <submittedName>
        <fullName evidence="12">HlyC/CorC family transporter</fullName>
    </submittedName>
</protein>
<keyword evidence="6 8" id="KW-0472">Membrane</keyword>
<dbReference type="Pfam" id="PF00571">
    <property type="entry name" value="CBS"/>
    <property type="match status" value="2"/>
</dbReference>
<evidence type="ECO:0000256" key="9">
    <source>
        <dbReference type="SAM" id="Phobius"/>
    </source>
</evidence>
<feature type="domain" description="CBS" evidence="10">
    <location>
        <begin position="199"/>
        <end position="260"/>
    </location>
</feature>
<evidence type="ECO:0000259" key="11">
    <source>
        <dbReference type="PROSITE" id="PS51846"/>
    </source>
</evidence>
<dbReference type="Gene3D" id="3.10.580.10">
    <property type="entry name" value="CBS-domain"/>
    <property type="match status" value="1"/>
</dbReference>
<dbReference type="InterPro" id="IPR000644">
    <property type="entry name" value="CBS_dom"/>
</dbReference>
<evidence type="ECO:0000256" key="7">
    <source>
        <dbReference type="PROSITE-ProRule" id="PRU00703"/>
    </source>
</evidence>
<dbReference type="EMBL" id="JACNLK010000099">
    <property type="protein sequence ID" value="MBC8209395.1"/>
    <property type="molecule type" value="Genomic_DNA"/>
</dbReference>
<dbReference type="InterPro" id="IPR046342">
    <property type="entry name" value="CBS_dom_sf"/>
</dbReference>
<organism evidence="12 13">
    <name type="scientific">Candidatus Desulfatifera sulfidica</name>
    <dbReference type="NCBI Taxonomy" id="2841691"/>
    <lineage>
        <taxon>Bacteria</taxon>
        <taxon>Pseudomonadati</taxon>
        <taxon>Thermodesulfobacteriota</taxon>
        <taxon>Desulfobulbia</taxon>
        <taxon>Desulfobulbales</taxon>
        <taxon>Desulfobulbaceae</taxon>
        <taxon>Candidatus Desulfatifera</taxon>
    </lineage>
</organism>